<dbReference type="Pfam" id="PF13426">
    <property type="entry name" value="PAS_9"/>
    <property type="match status" value="1"/>
</dbReference>
<dbReference type="GO" id="GO:0000155">
    <property type="term" value="F:phosphorelay sensor kinase activity"/>
    <property type="evidence" value="ECO:0007669"/>
    <property type="project" value="InterPro"/>
</dbReference>
<evidence type="ECO:0000256" key="1">
    <source>
        <dbReference type="ARBA" id="ARBA00000085"/>
    </source>
</evidence>
<dbReference type="Gene3D" id="1.10.287.130">
    <property type="match status" value="1"/>
</dbReference>
<comment type="caution">
    <text evidence="13">The sequence shown here is derived from an EMBL/GenBank/DDBJ whole genome shotgun (WGS) entry which is preliminary data.</text>
</comment>
<dbReference type="PROSITE" id="PS50109">
    <property type="entry name" value="HIS_KIN"/>
    <property type="match status" value="1"/>
</dbReference>
<accession>A0A150SSY4</accession>
<feature type="modified residue" description="4-aspartylphosphate" evidence="8">
    <location>
        <position position="953"/>
    </location>
</feature>
<dbReference type="PANTHER" id="PTHR43304">
    <property type="entry name" value="PHYTOCHROME-LIKE PROTEIN CPH1"/>
    <property type="match status" value="1"/>
</dbReference>
<dbReference type="InterPro" id="IPR013656">
    <property type="entry name" value="PAS_4"/>
</dbReference>
<dbReference type="Pfam" id="PF08448">
    <property type="entry name" value="PAS_4"/>
    <property type="match status" value="2"/>
</dbReference>
<dbReference type="CDD" id="cd00082">
    <property type="entry name" value="HisKA"/>
    <property type="match status" value="1"/>
</dbReference>
<dbReference type="PROSITE" id="PS50112">
    <property type="entry name" value="PAS"/>
    <property type="match status" value="4"/>
</dbReference>
<dbReference type="InterPro" id="IPR052162">
    <property type="entry name" value="Sensor_kinase/Photoreceptor"/>
</dbReference>
<dbReference type="FunFam" id="3.30.450.20:FF:000099">
    <property type="entry name" value="Sensory box sensor histidine kinase"/>
    <property type="match status" value="3"/>
</dbReference>
<dbReference type="AlphaFoldDB" id="A0A150SSY4"/>
<comment type="catalytic activity">
    <reaction evidence="1">
        <text>ATP + protein L-histidine = ADP + protein N-phospho-L-histidine.</text>
        <dbReference type="EC" id="2.7.13.3"/>
    </reaction>
</comment>
<evidence type="ECO:0000256" key="3">
    <source>
        <dbReference type="ARBA" id="ARBA00022553"/>
    </source>
</evidence>
<feature type="domain" description="PAC" evidence="12">
    <location>
        <begin position="90"/>
        <end position="142"/>
    </location>
</feature>
<gene>
    <name evidence="13" type="ORF">BE18_35030</name>
</gene>
<evidence type="ECO:0000256" key="7">
    <source>
        <dbReference type="ARBA" id="ARBA00023136"/>
    </source>
</evidence>
<evidence type="ECO:0000259" key="10">
    <source>
        <dbReference type="PROSITE" id="PS50110"/>
    </source>
</evidence>
<dbReference type="SUPFAM" id="SSF55874">
    <property type="entry name" value="ATPase domain of HSP90 chaperone/DNA topoisomerase II/histidine kinase"/>
    <property type="match status" value="1"/>
</dbReference>
<dbReference type="SMART" id="SM00448">
    <property type="entry name" value="REC"/>
    <property type="match status" value="1"/>
</dbReference>
<dbReference type="EMBL" id="JEMC01001637">
    <property type="protein sequence ID" value="KYF95531.1"/>
    <property type="molecule type" value="Genomic_DNA"/>
</dbReference>
<keyword evidence="7" id="KW-0472">Membrane</keyword>
<dbReference type="SUPFAM" id="SSF47384">
    <property type="entry name" value="Homodimeric domain of signal transducing histidine kinase"/>
    <property type="match status" value="1"/>
</dbReference>
<dbReference type="SMART" id="SM00086">
    <property type="entry name" value="PAC"/>
    <property type="match status" value="5"/>
</dbReference>
<reference evidence="13 14" key="1">
    <citation type="submission" date="2014-02" db="EMBL/GenBank/DDBJ databases">
        <title>The small core and large imbalanced accessory genome model reveals a collaborative survival strategy of Sorangium cellulosum strains in nature.</title>
        <authorList>
            <person name="Han K."/>
            <person name="Peng R."/>
            <person name="Blom J."/>
            <person name="Li Y.-Z."/>
        </authorList>
    </citation>
    <scope>NUCLEOTIDE SEQUENCE [LARGE SCALE GENOMIC DNA]</scope>
    <source>
        <strain evidence="13 14">So0149</strain>
    </source>
</reference>
<dbReference type="SUPFAM" id="SSF52172">
    <property type="entry name" value="CheY-like"/>
    <property type="match status" value="1"/>
</dbReference>
<evidence type="ECO:0000256" key="8">
    <source>
        <dbReference type="PROSITE-ProRule" id="PRU00169"/>
    </source>
</evidence>
<evidence type="ECO:0000259" key="11">
    <source>
        <dbReference type="PROSITE" id="PS50112"/>
    </source>
</evidence>
<evidence type="ECO:0000256" key="2">
    <source>
        <dbReference type="ARBA" id="ARBA00012438"/>
    </source>
</evidence>
<dbReference type="Pfam" id="PF08447">
    <property type="entry name" value="PAS_3"/>
    <property type="match status" value="2"/>
</dbReference>
<evidence type="ECO:0000313" key="14">
    <source>
        <dbReference type="Proteomes" id="UP000075515"/>
    </source>
</evidence>
<dbReference type="CDD" id="cd00130">
    <property type="entry name" value="PAS"/>
    <property type="match status" value="5"/>
</dbReference>
<dbReference type="InterPro" id="IPR035965">
    <property type="entry name" value="PAS-like_dom_sf"/>
</dbReference>
<dbReference type="Proteomes" id="UP000075515">
    <property type="component" value="Unassembled WGS sequence"/>
</dbReference>
<dbReference type="PANTHER" id="PTHR43304:SF1">
    <property type="entry name" value="PAC DOMAIN-CONTAINING PROTEIN"/>
    <property type="match status" value="1"/>
</dbReference>
<organism evidence="13 14">
    <name type="scientific">Sorangium cellulosum</name>
    <name type="common">Polyangium cellulosum</name>
    <dbReference type="NCBI Taxonomy" id="56"/>
    <lineage>
        <taxon>Bacteria</taxon>
        <taxon>Pseudomonadati</taxon>
        <taxon>Myxococcota</taxon>
        <taxon>Polyangia</taxon>
        <taxon>Polyangiales</taxon>
        <taxon>Polyangiaceae</taxon>
        <taxon>Sorangium</taxon>
    </lineage>
</organism>
<dbReference type="SMART" id="SM00091">
    <property type="entry name" value="PAS"/>
    <property type="match status" value="5"/>
</dbReference>
<dbReference type="FunFam" id="3.30.565.10:FF:000006">
    <property type="entry name" value="Sensor histidine kinase WalK"/>
    <property type="match status" value="1"/>
</dbReference>
<feature type="domain" description="PAC" evidence="12">
    <location>
        <begin position="474"/>
        <end position="526"/>
    </location>
</feature>
<sequence>MNAAASARGHDDEEGKVDAQFRLLAEMLPQMVWAARGDGAWDYVNEQWRTYTALTAEQLTRAGFAAAVHPDDAARSAAAWRAAVERGAPFAEELRLRRHDGAYRWFLARGEPIRDGAGRVVRWLGTSTDVDERRRAEAAAPRQVDDELRWKAALLEQVGDAAFAREFEDSGGIVYISSSAQQLYGFSAQEALGRPSHDLLSAVFPVPRPEIEAALERDGRWEGEVRHTTSDGRALLVESRMQLVEGMDRRRLVLETARDVTARRNAEESLRESMARFRNIADHAPVVIWVTAPDGSCIYANPRWRELTGQPEATSLGFGWLATVHPSDHETAAETFRRSTARREAFRMDYRFRRSDGAYRWCIDAAHPWIGPDGEFLGYIGSVIDITERKEAELLLRESEERFRRAVMATPFPIMIHADDGEVISLNRAWTELSGYARDQIPTLAAWIERAYGAQKGDVSDLIQSLYDADGGTAERELPITTASGEQRIWAFSAAPLGKDAAGRRLAISIAHDVTERRHVDEALRESEARFRQLADAMPQIVWTAKPDGSIDYYNRRWFELAGAEQSEVAGDTWISFLHEDDRQRVLDTWSRSVATGTPYEIEHRIAFPVAREPRWYLVRAVPIRGASGEIVRWYGTCTDIHDAKLAEAALKEADQRKDDFLAMLAHELRNPLGPIRNAVELLRHMAAQQPALVRACGVIDRQVSHMARLVDDLLDVSRVARGRIQLRKERCDLVRLLRHTAEDYRSTLEASGLRLDLELPVGPVWVLGDPTRLSQAVSNLLHNANKFTDPGGRVTVALSATPESSAVVRIRDTGIGMDPATLARMFEPFSQADRSLDRSRGGLGLGLALVKGLVGLHGGTVSAESGGIGHGTEMVLCLPIERSPDPPSERSAPPSSGSSHALRILIIEDNVDAAETLQALLTLYGYHVEVALSGPAGVTAARSFRPEVILCDIGLPGGMDGYGVARALRGSVNLSSPSLMIALTGYGQEEDQRRVREAGFDMHFIKPIDLSSLQRILASLTTSPA</sequence>
<dbReference type="InterPro" id="IPR036890">
    <property type="entry name" value="HATPase_C_sf"/>
</dbReference>
<dbReference type="NCBIfam" id="TIGR00229">
    <property type="entry name" value="sensory_box"/>
    <property type="match status" value="5"/>
</dbReference>
<protein>
    <recommendedName>
        <fullName evidence="2">histidine kinase</fullName>
        <ecNumber evidence="2">2.7.13.3</ecNumber>
    </recommendedName>
</protein>
<feature type="domain" description="PAS" evidence="11">
    <location>
        <begin position="168"/>
        <end position="217"/>
    </location>
</feature>
<evidence type="ECO:0000259" key="12">
    <source>
        <dbReference type="PROSITE" id="PS50113"/>
    </source>
</evidence>
<dbReference type="Pfam" id="PF00512">
    <property type="entry name" value="HisKA"/>
    <property type="match status" value="1"/>
</dbReference>
<keyword evidence="4" id="KW-0808">Transferase</keyword>
<dbReference type="InterPro" id="IPR013655">
    <property type="entry name" value="PAS_fold_3"/>
</dbReference>
<name>A0A150SSY4_SORCE</name>
<keyword evidence="6" id="KW-0902">Two-component regulatory system</keyword>
<dbReference type="FunFam" id="1.10.287.130:FF:000001">
    <property type="entry name" value="Two-component sensor histidine kinase"/>
    <property type="match status" value="1"/>
</dbReference>
<dbReference type="InterPro" id="IPR011006">
    <property type="entry name" value="CheY-like_superfamily"/>
</dbReference>
<dbReference type="Gene3D" id="3.30.565.10">
    <property type="entry name" value="Histidine kinase-like ATPase, C-terminal domain"/>
    <property type="match status" value="1"/>
</dbReference>
<feature type="domain" description="Response regulatory" evidence="10">
    <location>
        <begin position="904"/>
        <end position="1022"/>
    </location>
</feature>
<evidence type="ECO:0000256" key="4">
    <source>
        <dbReference type="ARBA" id="ARBA00022679"/>
    </source>
</evidence>
<dbReference type="CDD" id="cd17580">
    <property type="entry name" value="REC_2_DhkD-like"/>
    <property type="match status" value="1"/>
</dbReference>
<dbReference type="Gene3D" id="3.40.50.2300">
    <property type="match status" value="1"/>
</dbReference>
<dbReference type="InterPro" id="IPR000700">
    <property type="entry name" value="PAS-assoc_C"/>
</dbReference>
<feature type="domain" description="PAC" evidence="12">
    <location>
        <begin position="600"/>
        <end position="653"/>
    </location>
</feature>
<feature type="domain" description="PAC" evidence="12">
    <location>
        <begin position="346"/>
        <end position="398"/>
    </location>
</feature>
<feature type="domain" description="PAS" evidence="11">
    <location>
        <begin position="273"/>
        <end position="343"/>
    </location>
</feature>
<evidence type="ECO:0000313" key="13">
    <source>
        <dbReference type="EMBL" id="KYF95531.1"/>
    </source>
</evidence>
<dbReference type="InterPro" id="IPR005467">
    <property type="entry name" value="His_kinase_dom"/>
</dbReference>
<dbReference type="Gene3D" id="3.30.450.20">
    <property type="entry name" value="PAS domain"/>
    <property type="match status" value="5"/>
</dbReference>
<dbReference type="Pfam" id="PF00072">
    <property type="entry name" value="Response_reg"/>
    <property type="match status" value="1"/>
</dbReference>
<dbReference type="SUPFAM" id="SSF55785">
    <property type="entry name" value="PYP-like sensor domain (PAS domain)"/>
    <property type="match status" value="5"/>
</dbReference>
<feature type="domain" description="PAS" evidence="11">
    <location>
        <begin position="527"/>
        <end position="597"/>
    </location>
</feature>
<dbReference type="InterPro" id="IPR003594">
    <property type="entry name" value="HATPase_dom"/>
</dbReference>
<keyword evidence="5" id="KW-0418">Kinase</keyword>
<dbReference type="PROSITE" id="PS50113">
    <property type="entry name" value="PAC"/>
    <property type="match status" value="5"/>
</dbReference>
<dbReference type="Pfam" id="PF02518">
    <property type="entry name" value="HATPase_c"/>
    <property type="match status" value="1"/>
</dbReference>
<dbReference type="InterPro" id="IPR036097">
    <property type="entry name" value="HisK_dim/P_sf"/>
</dbReference>
<feature type="domain" description="Histidine kinase" evidence="9">
    <location>
        <begin position="664"/>
        <end position="883"/>
    </location>
</feature>
<evidence type="ECO:0000259" key="9">
    <source>
        <dbReference type="PROSITE" id="PS50109"/>
    </source>
</evidence>
<dbReference type="SMART" id="SM00388">
    <property type="entry name" value="HisKA"/>
    <property type="match status" value="1"/>
</dbReference>
<keyword evidence="3 8" id="KW-0597">Phosphoprotein</keyword>
<dbReference type="InterPro" id="IPR000014">
    <property type="entry name" value="PAS"/>
</dbReference>
<dbReference type="InterPro" id="IPR003661">
    <property type="entry name" value="HisK_dim/P_dom"/>
</dbReference>
<dbReference type="InterPro" id="IPR004358">
    <property type="entry name" value="Sig_transdc_His_kin-like_C"/>
</dbReference>
<evidence type="ECO:0000256" key="6">
    <source>
        <dbReference type="ARBA" id="ARBA00023012"/>
    </source>
</evidence>
<feature type="domain" description="PAC" evidence="12">
    <location>
        <begin position="221"/>
        <end position="272"/>
    </location>
</feature>
<dbReference type="InterPro" id="IPR001789">
    <property type="entry name" value="Sig_transdc_resp-reg_receiver"/>
</dbReference>
<dbReference type="SMART" id="SM00387">
    <property type="entry name" value="HATPase_c"/>
    <property type="match status" value="1"/>
</dbReference>
<dbReference type="EC" id="2.7.13.3" evidence="2"/>
<dbReference type="PRINTS" id="PR00344">
    <property type="entry name" value="BCTRLSENSOR"/>
</dbReference>
<dbReference type="InterPro" id="IPR001610">
    <property type="entry name" value="PAC"/>
</dbReference>
<proteinExistence type="predicted"/>
<dbReference type="PROSITE" id="PS50110">
    <property type="entry name" value="RESPONSE_REGULATORY"/>
    <property type="match status" value="1"/>
</dbReference>
<feature type="domain" description="PAS" evidence="11">
    <location>
        <begin position="399"/>
        <end position="441"/>
    </location>
</feature>
<evidence type="ECO:0000256" key="5">
    <source>
        <dbReference type="ARBA" id="ARBA00022777"/>
    </source>
</evidence>